<keyword evidence="1" id="KW-0812">Transmembrane</keyword>
<feature type="transmembrane region" description="Helical" evidence="1">
    <location>
        <begin position="94"/>
        <end position="112"/>
    </location>
</feature>
<name>A0A3A8PU34_9BACT</name>
<keyword evidence="1" id="KW-1133">Transmembrane helix</keyword>
<keyword evidence="3" id="KW-1185">Reference proteome</keyword>
<feature type="transmembrane region" description="Helical" evidence="1">
    <location>
        <begin position="68"/>
        <end position="87"/>
    </location>
</feature>
<dbReference type="AlphaFoldDB" id="A0A3A8PU34"/>
<dbReference type="Proteomes" id="UP000272888">
    <property type="component" value="Unassembled WGS sequence"/>
</dbReference>
<dbReference type="RefSeq" id="WP_120644731.1">
    <property type="nucleotide sequence ID" value="NZ_RAWB01000187.1"/>
</dbReference>
<protein>
    <submittedName>
        <fullName evidence="2">DoxX family membrane protein</fullName>
    </submittedName>
</protein>
<accession>A0A3A8PU34</accession>
<organism evidence="2 3">
    <name type="scientific">Corallococcus llansteffanensis</name>
    <dbReference type="NCBI Taxonomy" id="2316731"/>
    <lineage>
        <taxon>Bacteria</taxon>
        <taxon>Pseudomonadati</taxon>
        <taxon>Myxococcota</taxon>
        <taxon>Myxococcia</taxon>
        <taxon>Myxococcales</taxon>
        <taxon>Cystobacterineae</taxon>
        <taxon>Myxococcaceae</taxon>
        <taxon>Corallococcus</taxon>
    </lineage>
</organism>
<gene>
    <name evidence="2" type="ORF">D7V93_18845</name>
</gene>
<keyword evidence="1" id="KW-0472">Membrane</keyword>
<dbReference type="EMBL" id="RAWB01000187">
    <property type="protein sequence ID" value="RKH57245.1"/>
    <property type="molecule type" value="Genomic_DNA"/>
</dbReference>
<evidence type="ECO:0000256" key="1">
    <source>
        <dbReference type="SAM" id="Phobius"/>
    </source>
</evidence>
<feature type="transmembrane region" description="Helical" evidence="1">
    <location>
        <begin position="118"/>
        <end position="139"/>
    </location>
</feature>
<sequence length="151" mass="16150">MGTATSSMSHAAEGLPSKSMTRHLPTAARLLMGLVFFVFGLNGFLNFIPAPSNQPEGAMAFGMAMMKTGYLFPLLKGTELLVGVLLLANRFVPLALALIAPVIVNIFMFHAFLAPAGIAIALILLALELSLAWSFRAAYRPMLAMRATPRA</sequence>
<evidence type="ECO:0000313" key="3">
    <source>
        <dbReference type="Proteomes" id="UP000272888"/>
    </source>
</evidence>
<evidence type="ECO:0000313" key="2">
    <source>
        <dbReference type="EMBL" id="RKH57245.1"/>
    </source>
</evidence>
<proteinExistence type="predicted"/>
<feature type="transmembrane region" description="Helical" evidence="1">
    <location>
        <begin position="27"/>
        <end position="48"/>
    </location>
</feature>
<comment type="caution">
    <text evidence="2">The sequence shown here is derived from an EMBL/GenBank/DDBJ whole genome shotgun (WGS) entry which is preliminary data.</text>
</comment>
<reference evidence="3" key="1">
    <citation type="submission" date="2018-09" db="EMBL/GenBank/DDBJ databases">
        <authorList>
            <person name="Livingstone P.G."/>
            <person name="Whitworth D.E."/>
        </authorList>
    </citation>
    <scope>NUCLEOTIDE SEQUENCE [LARGE SCALE GENOMIC DNA]</scope>
    <source>
        <strain evidence="3">CA051B</strain>
    </source>
</reference>